<accession>A0A679BDC1</accession>
<name>A0A679BDC1_ORYGL</name>
<evidence type="ECO:0000256" key="1">
    <source>
        <dbReference type="SAM" id="MobiDB-lite"/>
    </source>
</evidence>
<proteinExistence type="predicted"/>
<dbReference type="AlphaFoldDB" id="A0A679BDC1"/>
<evidence type="ECO:0000313" key="2">
    <source>
        <dbReference type="EMBL" id="BBF89548.1"/>
    </source>
</evidence>
<feature type="region of interest" description="Disordered" evidence="1">
    <location>
        <begin position="1"/>
        <end position="23"/>
    </location>
</feature>
<sequence length="156" mass="17187">MDADAEARSPWRRVRGARSRRRRCTTTTTVFRSGIASNRWNAAAKGEVALPLASSRAADTPATALGVVDPPDLPLPLLHLPPRPQRRVGDKRSTTMTVPDRWGLGGGSSSDLWVARREPQIQHGWRQIQLGGVDRLLPASLLHLLVLLLCFTQRCV</sequence>
<gene>
    <name evidence="2" type="primary">Ogla0084B09.44</name>
</gene>
<feature type="compositionally biased region" description="Basic residues" evidence="1">
    <location>
        <begin position="10"/>
        <end position="23"/>
    </location>
</feature>
<organism evidence="2">
    <name type="scientific">Oryza glaberrima</name>
    <name type="common">African rice</name>
    <dbReference type="NCBI Taxonomy" id="4538"/>
    <lineage>
        <taxon>Eukaryota</taxon>
        <taxon>Viridiplantae</taxon>
        <taxon>Streptophyta</taxon>
        <taxon>Embryophyta</taxon>
        <taxon>Tracheophyta</taxon>
        <taxon>Spermatophyta</taxon>
        <taxon>Magnoliopsida</taxon>
        <taxon>Liliopsida</taxon>
        <taxon>Poales</taxon>
        <taxon>Poaceae</taxon>
        <taxon>BOP clade</taxon>
        <taxon>Oryzoideae</taxon>
        <taxon>Oryzeae</taxon>
        <taxon>Oryzinae</taxon>
        <taxon>Oryza</taxon>
    </lineage>
</organism>
<feature type="region of interest" description="Disordered" evidence="1">
    <location>
        <begin position="76"/>
        <end position="101"/>
    </location>
</feature>
<protein>
    <submittedName>
        <fullName evidence="2">Uncharacterized protein</fullName>
    </submittedName>
</protein>
<reference evidence="2" key="1">
    <citation type="submission" date="2018-08" db="EMBL/GenBank/DDBJ databases">
        <title>Oryza glaberrima genomic DNA, chromosome 11, BAC clone:Ogla0084B09.</title>
        <authorList>
            <person name="Wu J."/>
            <person name="Kanamori H."/>
        </authorList>
    </citation>
    <scope>NUCLEOTIDE SEQUENCE</scope>
    <source>
        <strain evidence="2">IRGC104038</strain>
    </source>
</reference>
<dbReference type="EMBL" id="AP018862">
    <property type="protein sequence ID" value="BBF89548.1"/>
    <property type="molecule type" value="Genomic_DNA"/>
</dbReference>